<dbReference type="EMBL" id="CAJNOW010000087">
    <property type="protein sequence ID" value="CAF1231837.1"/>
    <property type="molecule type" value="Genomic_DNA"/>
</dbReference>
<dbReference type="AlphaFoldDB" id="A0A816KM13"/>
<keyword evidence="1" id="KW-0732">Signal</keyword>
<organism evidence="4 7">
    <name type="scientific">Rotaria magnacalcarata</name>
    <dbReference type="NCBI Taxonomy" id="392030"/>
    <lineage>
        <taxon>Eukaryota</taxon>
        <taxon>Metazoa</taxon>
        <taxon>Spiralia</taxon>
        <taxon>Gnathifera</taxon>
        <taxon>Rotifera</taxon>
        <taxon>Eurotatoria</taxon>
        <taxon>Bdelloidea</taxon>
        <taxon>Philodinida</taxon>
        <taxon>Philodinidae</taxon>
        <taxon>Rotaria</taxon>
    </lineage>
</organism>
<dbReference type="Proteomes" id="UP000663824">
    <property type="component" value="Unassembled WGS sequence"/>
</dbReference>
<feature type="signal peptide" evidence="1">
    <location>
        <begin position="1"/>
        <end position="24"/>
    </location>
</feature>
<evidence type="ECO:0000256" key="1">
    <source>
        <dbReference type="SAM" id="SignalP"/>
    </source>
</evidence>
<dbReference type="EMBL" id="CAJNOV010010806">
    <property type="protein sequence ID" value="CAF1422300.1"/>
    <property type="molecule type" value="Genomic_DNA"/>
</dbReference>
<name>A0A816KM13_9BILA</name>
<proteinExistence type="predicted"/>
<evidence type="ECO:0000313" key="3">
    <source>
        <dbReference type="EMBL" id="CAF1422300.1"/>
    </source>
</evidence>
<comment type="caution">
    <text evidence="4">The sequence shown here is derived from an EMBL/GenBank/DDBJ whole genome shotgun (WGS) entry which is preliminary data.</text>
</comment>
<reference evidence="4" key="1">
    <citation type="submission" date="2021-02" db="EMBL/GenBank/DDBJ databases">
        <authorList>
            <person name="Nowell W R."/>
        </authorList>
    </citation>
    <scope>NUCLEOTIDE SEQUENCE</scope>
</reference>
<dbReference type="Proteomes" id="UP000663834">
    <property type="component" value="Unassembled WGS sequence"/>
</dbReference>
<accession>A0A816KM13</accession>
<evidence type="ECO:0000313" key="7">
    <source>
        <dbReference type="Proteomes" id="UP000663824"/>
    </source>
</evidence>
<protein>
    <submittedName>
        <fullName evidence="4">Uncharacterized protein</fullName>
    </submittedName>
</protein>
<evidence type="ECO:0000313" key="4">
    <source>
        <dbReference type="EMBL" id="CAF1920973.1"/>
    </source>
</evidence>
<dbReference type="Proteomes" id="UP000663855">
    <property type="component" value="Unassembled WGS sequence"/>
</dbReference>
<gene>
    <name evidence="3" type="ORF">CJN711_LOCUS23074</name>
    <name evidence="2" type="ORF">KQP761_LOCUS1345</name>
    <name evidence="4" type="ORF">MBJ925_LOCUS2060</name>
    <name evidence="5" type="ORF">WKI299_LOCUS20464</name>
    <name evidence="6" type="ORF">XDN619_LOCUS30294</name>
</gene>
<dbReference type="Proteomes" id="UP000663887">
    <property type="component" value="Unassembled WGS sequence"/>
</dbReference>
<evidence type="ECO:0000313" key="6">
    <source>
        <dbReference type="EMBL" id="CAF2159812.1"/>
    </source>
</evidence>
<feature type="chain" id="PRO_5036412958" evidence="1">
    <location>
        <begin position="25"/>
        <end position="88"/>
    </location>
</feature>
<dbReference type="OrthoDB" id="10031860at2759"/>
<dbReference type="EMBL" id="CAJNRE010000135">
    <property type="protein sequence ID" value="CAF1920973.1"/>
    <property type="molecule type" value="Genomic_DNA"/>
</dbReference>
<dbReference type="EMBL" id="CAJNRG010014945">
    <property type="protein sequence ID" value="CAF2159812.1"/>
    <property type="molecule type" value="Genomic_DNA"/>
</dbReference>
<dbReference type="Proteomes" id="UP000663856">
    <property type="component" value="Unassembled WGS sequence"/>
</dbReference>
<evidence type="ECO:0000313" key="5">
    <source>
        <dbReference type="EMBL" id="CAF2102341.1"/>
    </source>
</evidence>
<sequence>MQELVRVVFFLLVALLVLFQLVQCRSVLPETIDRHKRSLSYINYAKLCTFGKSRLCNYLRAMDTEKSDQIGDDQELWRRGVSQFYSNW</sequence>
<evidence type="ECO:0000313" key="2">
    <source>
        <dbReference type="EMBL" id="CAF1231837.1"/>
    </source>
</evidence>
<dbReference type="EMBL" id="CAJNRF010008530">
    <property type="protein sequence ID" value="CAF2102341.1"/>
    <property type="molecule type" value="Genomic_DNA"/>
</dbReference>